<dbReference type="InterPro" id="IPR000847">
    <property type="entry name" value="LysR_HTH_N"/>
</dbReference>
<protein>
    <submittedName>
        <fullName evidence="6">LysR family transcriptional regulator</fullName>
    </submittedName>
</protein>
<organism evidence="6 8">
    <name type="scientific">Hungatella hathewayi</name>
    <dbReference type="NCBI Taxonomy" id="154046"/>
    <lineage>
        <taxon>Bacteria</taxon>
        <taxon>Bacillati</taxon>
        <taxon>Bacillota</taxon>
        <taxon>Clostridia</taxon>
        <taxon>Lachnospirales</taxon>
        <taxon>Lachnospiraceae</taxon>
        <taxon>Hungatella</taxon>
    </lineage>
</organism>
<dbReference type="Pfam" id="PF00126">
    <property type="entry name" value="HTH_1"/>
    <property type="match status" value="1"/>
</dbReference>
<dbReference type="InterPro" id="IPR036388">
    <property type="entry name" value="WH-like_DNA-bd_sf"/>
</dbReference>
<dbReference type="Gene3D" id="3.40.190.290">
    <property type="match status" value="1"/>
</dbReference>
<keyword evidence="3" id="KW-0238">DNA-binding</keyword>
<evidence type="ECO:0000256" key="1">
    <source>
        <dbReference type="ARBA" id="ARBA00009437"/>
    </source>
</evidence>
<dbReference type="FunFam" id="1.10.10.10:FF:000001">
    <property type="entry name" value="LysR family transcriptional regulator"/>
    <property type="match status" value="1"/>
</dbReference>
<dbReference type="SUPFAM" id="SSF53850">
    <property type="entry name" value="Periplasmic binding protein-like II"/>
    <property type="match status" value="1"/>
</dbReference>
<dbReference type="PANTHER" id="PTHR30419:SF8">
    <property type="entry name" value="NITROGEN ASSIMILATION TRANSCRIPTIONAL ACTIVATOR-RELATED"/>
    <property type="match status" value="1"/>
</dbReference>
<comment type="similarity">
    <text evidence="1">Belongs to the LysR transcriptional regulatory family.</text>
</comment>
<evidence type="ECO:0000256" key="4">
    <source>
        <dbReference type="ARBA" id="ARBA00023163"/>
    </source>
</evidence>
<accession>A0A174ICV6</accession>
<dbReference type="Pfam" id="PF03466">
    <property type="entry name" value="LysR_substrate"/>
    <property type="match status" value="1"/>
</dbReference>
<dbReference type="RefSeq" id="WP_055657950.1">
    <property type="nucleotide sequence ID" value="NZ_CABIXC010000012.1"/>
</dbReference>
<sequence>MKLHQLQYFREVCTQNGITKAAETLHISQPAVSNAIKELEEEFHVKLFKRVDKRLILTKEGAYFLLEVEELLSRANALTQKMYHLGTQKNLIRIGLPPMISVMAFRLIQDFHSAHPEIELELYDEASLTLRRMLQEDKVDVIIVSGMNTDFTNLGFCKLQRSELLFCVNRNHQLAGEPCVSIAHAALEPVVMFKSSFHVREKVLERFHENGCTPRVMWTTQQLYTQLQLIRNGMAAGFLFREIVENEEDITGIPLDPPMETDIEMVWLKNGKVYQDINCFIRFTQEHCRKYGLKCVKE</sequence>
<dbReference type="GO" id="GO:0003700">
    <property type="term" value="F:DNA-binding transcription factor activity"/>
    <property type="evidence" value="ECO:0007669"/>
    <property type="project" value="InterPro"/>
</dbReference>
<evidence type="ECO:0000256" key="2">
    <source>
        <dbReference type="ARBA" id="ARBA00023015"/>
    </source>
</evidence>
<evidence type="ECO:0000256" key="3">
    <source>
        <dbReference type="ARBA" id="ARBA00023125"/>
    </source>
</evidence>
<evidence type="ECO:0000313" key="7">
    <source>
        <dbReference type="EMBL" id="RGM03756.1"/>
    </source>
</evidence>
<dbReference type="InterPro" id="IPR050950">
    <property type="entry name" value="HTH-type_LysR_regulators"/>
</dbReference>
<evidence type="ECO:0000313" key="8">
    <source>
        <dbReference type="Proteomes" id="UP000095651"/>
    </source>
</evidence>
<dbReference type="Proteomes" id="UP000261257">
    <property type="component" value="Unassembled WGS sequence"/>
</dbReference>
<dbReference type="Gene3D" id="1.10.10.10">
    <property type="entry name" value="Winged helix-like DNA-binding domain superfamily/Winged helix DNA-binding domain"/>
    <property type="match status" value="1"/>
</dbReference>
<dbReference type="InterPro" id="IPR005119">
    <property type="entry name" value="LysR_subst-bd"/>
</dbReference>
<name>A0A174ICV6_9FIRM</name>
<dbReference type="SUPFAM" id="SSF46785">
    <property type="entry name" value="Winged helix' DNA-binding domain"/>
    <property type="match status" value="1"/>
</dbReference>
<dbReference type="CDD" id="cd05466">
    <property type="entry name" value="PBP2_LTTR_substrate"/>
    <property type="match status" value="1"/>
</dbReference>
<dbReference type="GO" id="GO:0005829">
    <property type="term" value="C:cytosol"/>
    <property type="evidence" value="ECO:0007669"/>
    <property type="project" value="TreeGrafter"/>
</dbReference>
<dbReference type="Proteomes" id="UP000095651">
    <property type="component" value="Unassembled WGS sequence"/>
</dbReference>
<dbReference type="AlphaFoldDB" id="A0A174ICV6"/>
<dbReference type="GO" id="GO:0003677">
    <property type="term" value="F:DNA binding"/>
    <property type="evidence" value="ECO:0007669"/>
    <property type="project" value="UniProtKB-KW"/>
</dbReference>
<reference evidence="7 9" key="2">
    <citation type="submission" date="2018-08" db="EMBL/GenBank/DDBJ databases">
        <title>A genome reference for cultivated species of the human gut microbiota.</title>
        <authorList>
            <person name="Zou Y."/>
            <person name="Xue W."/>
            <person name="Luo G."/>
        </authorList>
    </citation>
    <scope>NUCLEOTIDE SEQUENCE [LARGE SCALE GENOMIC DNA]</scope>
    <source>
        <strain evidence="7 9">TF05-11AC</strain>
    </source>
</reference>
<feature type="domain" description="HTH lysR-type" evidence="5">
    <location>
        <begin position="1"/>
        <end position="58"/>
    </location>
</feature>
<evidence type="ECO:0000313" key="6">
    <source>
        <dbReference type="EMBL" id="CUO82905.1"/>
    </source>
</evidence>
<proteinExistence type="inferred from homology"/>
<keyword evidence="2" id="KW-0805">Transcription regulation</keyword>
<dbReference type="PRINTS" id="PR00039">
    <property type="entry name" value="HTHLYSR"/>
</dbReference>
<dbReference type="PROSITE" id="PS50931">
    <property type="entry name" value="HTH_LYSR"/>
    <property type="match status" value="1"/>
</dbReference>
<dbReference type="EMBL" id="CYZE01000012">
    <property type="protein sequence ID" value="CUO82905.1"/>
    <property type="molecule type" value="Genomic_DNA"/>
</dbReference>
<reference evidence="6 8" key="1">
    <citation type="submission" date="2015-09" db="EMBL/GenBank/DDBJ databases">
        <authorList>
            <consortium name="Pathogen Informatics"/>
        </authorList>
    </citation>
    <scope>NUCLEOTIDE SEQUENCE [LARGE SCALE GENOMIC DNA]</scope>
    <source>
        <strain evidence="6 8">2789STDY5608850</strain>
    </source>
</reference>
<dbReference type="EMBL" id="QSSQ01000012">
    <property type="protein sequence ID" value="RGM03756.1"/>
    <property type="molecule type" value="Genomic_DNA"/>
</dbReference>
<gene>
    <name evidence="6" type="primary">cynR_6</name>
    <name evidence="7" type="ORF">DXC39_14010</name>
    <name evidence="6" type="ORF">ERS852407_04101</name>
</gene>
<evidence type="ECO:0000259" key="5">
    <source>
        <dbReference type="PROSITE" id="PS50931"/>
    </source>
</evidence>
<keyword evidence="4" id="KW-0804">Transcription</keyword>
<dbReference type="PANTHER" id="PTHR30419">
    <property type="entry name" value="HTH-TYPE TRANSCRIPTIONAL REGULATOR YBHD"/>
    <property type="match status" value="1"/>
</dbReference>
<dbReference type="InterPro" id="IPR036390">
    <property type="entry name" value="WH_DNA-bd_sf"/>
</dbReference>
<evidence type="ECO:0000313" key="9">
    <source>
        <dbReference type="Proteomes" id="UP000261257"/>
    </source>
</evidence>